<dbReference type="PANTHER" id="PTHR39576:SF2">
    <property type="entry name" value="ATTACHING AND EFFACING PROTEIN HOMOLOG-RELATED"/>
    <property type="match status" value="1"/>
</dbReference>
<feature type="domain" description="Big-1" evidence="6">
    <location>
        <begin position="920"/>
        <end position="1010"/>
    </location>
</feature>
<feature type="domain" description="Big-1" evidence="6">
    <location>
        <begin position="1620"/>
        <end position="1710"/>
    </location>
</feature>
<dbReference type="PATRIC" id="fig|1453496.5.peg.3934"/>
<dbReference type="InterPro" id="IPR013783">
    <property type="entry name" value="Ig-like_fold"/>
</dbReference>
<dbReference type="PANTHER" id="PTHR39576">
    <property type="entry name" value="ATTACHING AND EFFACING PROTEIN HOMOLOG-RELATED-RELATED"/>
    <property type="match status" value="1"/>
</dbReference>
<dbReference type="Pfam" id="PF11924">
    <property type="entry name" value="IAT_beta"/>
    <property type="match status" value="1"/>
</dbReference>
<dbReference type="Gene3D" id="2.60.120.1230">
    <property type="match status" value="1"/>
</dbReference>
<dbReference type="PROSITE" id="PS51782">
    <property type="entry name" value="LYSM"/>
    <property type="match status" value="1"/>
</dbReference>
<dbReference type="Gene3D" id="2.60.40.10">
    <property type="entry name" value="Immunoglobulins"/>
    <property type="match status" value="17"/>
</dbReference>
<sequence length="2313" mass="234841">MTQGCIRAIAHLNIGMQVIFPLALSFSPMMVARAETGEKKFFTASAAAKTIPYVLQPGDTLALVAEKYHLTVAQLKTLNQYRTFAHGFESVSAGDEIDVPAQSKSIDTNSRNSDHTELAQRAQQAGYFLQNSSSADSAKDLARGQALGAANSKANQEVASWLNGKGKARIKLDADRDFSLKNSELDVLYPLWENSAHQIFTQGSVHHTDSRNQSNLGLGYRYFEGTYMLGANTFFDHDWSRSHSRLGLGAEYQRDFLKVAANAYMRLTNWKNSPDFDNYEERPANGWDIRTEGYLPAYPGIGGKLVYEQYYGDRVGLFGKDNQQKNPVAVTAGVNYSPFPLMKFNIDHRMGKSNQNDTRFGIDLNYVFGAPLSQQLDSSMLAASRSLAANRYDFVDRNNNIVLEYRKKETISLKLASQISGYSGESKSLGVSVNSTNGVERIDWSAPELMNHGGQIVHAGQNQYSVILPEFQYGAGSVNQYTVNGTAYDKAGNASPQASTTIIVTSAAVSAINSLLTPAEIVLPNDGQSTAPLTLVLQDNKGQPVVGVADEITMNITQSSRSLPDVKVSSFRADSAHPGTYLATLTAGTQIGVFALTPMIQNVKIAPATAIIGKMATIAKGALTTINNDAVANGVATNEVQAIVTNAFGKPVSDEIVTFSATNGAIVTSVQVTTNGNGIATTTLSSTKSGSSTVTATINNTSQTTEVNFVPDSSTASVASGAFTVTTNDAAANGSATNAVQVAVTDAHGNPVPNVAVKFSAPGDVKIGTLEATTNEAGIATSTMTSTKAGSYTITALVNGASSTADITFTPDSSTAEIASGAFTVTTNNAAANGSATNAVQVIVTDANGNPVPNVAVKFGASEDVKIGMVETTTNESGIATSTMTSTKAGSYEVTALVNGKSSTADITFIPDSSTAGIASGAFTVTSNDAVANGSATNAVQVIVTDVNGNPVPNAAVNFSAPGDVKVLTATTTTNESGIATSTMSSTKSGSYEVTAQVNGKSSKADVTFVPDSSTAEIVSGAFTVTTNDAAANGSATNAVQVIVTDANGNPVPNVAVKFSASEGVKVLTATTTTNESGIATSTMSSTKAGGYEVTALVNGKDSTADITFIPDSSTAEIASGAFTVTTNDAAANGSATNAVQVIVTDANGNPVPNVAVKFGASEDVKIGMVETTTNESGIATSTMTSTKAGSYEVTALVNGKSSTADITFIPDSSTAEIASGAFTVTTNDAAANGSATNAVQVIVTDANGNPVPNVAVKFSASEDVKVLTATTTTNESGIATSTMSSTKAGGYEVTALVNGKDSTADITFIPDSSTAEIASGAFTVTTNDAAANGSATNAVQVIVTDANGNPVPNVAVKFSASEGVKVLTATTTTNESGIATSTMSSTKAGGYEVTALVNGKDSTADITFIPDSSTAGIASGAFTVTSNDAVANGSATNAVQVIVTDANGNPVPNAAVNFSAPGDVKVLTATTTTNESGIATSTMSSTKSGSYEVTAQVNGKSSKADVTFVPDSSTAEIASGAFTVTTNDAAANGSATNAVQVIVTDANGNPVPNVAVKFSASEGVKVLTATTTTNESGIAASTMSSTKAGGYEVTALVNGKDSTADITFIPDSSTAEIASGAFTVTTNDAAANGSATNAVQVIVTDANGNPVPNVAVKFGASEDVKIGMVETTTNESGIATSTMTSTKAGSYEVTALVNGKSSTADITFIPDSSTAGIASGAFTVTSNDAVANGSATNAVQVIVTDANGNPVPNAAVNFSAPGDVKVLTATTTTNESGIATSTMSSTKSGSYEVTAQVNGKSSKADVTFVPDSSTAEIASGAFTVTTNDAAANGSATNAVQVIVTDANGNPVPNVAVKFSASEGVKVLTATTTTNESGIATSTMSSTKAGGYEVTALVNGKDSTADITFIPDSSTAEIASGAFTVTTNDAAANGSATNAVQVIVTDANGNPVPNVAVNFSTSKDVKVGTAKATTNESGIATSTMTSTKAGSYEVTALVNGKNSTADITFIPDSSTAGFASGAFTVTSNDAVADGVETNQVKAIVTDANGNVVPGVEVTFSANNSAKVINSKVMTDGSGAAATTLTSTQVGSSTVTATANGKSQNVSVTFVVGAPVVAKSSLSATPMTIQADGTTASKLTLTLQDSFGRNVGGQTVAFVSSLNGSTVGTVKETSTGVYSADLTTVRSGSSTLSGAGKTTVTARVNNAAFNVSSLNIVINRYFVAQSVSNGNPITSAMVTASLNKYESILYNFRDGSWSNSVTLPSTAATGSAVRIVSAAIQDTTISYSGNTLVMNKNSNTPTSFLFNGSSWVKQ</sequence>
<evidence type="ECO:0008006" key="10">
    <source>
        <dbReference type="Google" id="ProtNLM"/>
    </source>
</evidence>
<evidence type="ECO:0000256" key="3">
    <source>
        <dbReference type="ARBA" id="ARBA00022737"/>
    </source>
</evidence>
<dbReference type="InterPro" id="IPR018392">
    <property type="entry name" value="LysM"/>
</dbReference>
<keyword evidence="4" id="KW-0472">Membrane</keyword>
<feature type="domain" description="Big-1" evidence="6">
    <location>
        <begin position="1720"/>
        <end position="1810"/>
    </location>
</feature>
<feature type="domain" description="Big-1" evidence="6">
    <location>
        <begin position="1020"/>
        <end position="1110"/>
    </location>
</feature>
<dbReference type="Proteomes" id="UP000029986">
    <property type="component" value="Chromosome"/>
</dbReference>
<proteinExistence type="inferred from homology"/>
<dbReference type="SMART" id="SM00634">
    <property type="entry name" value="BID_1"/>
    <property type="match status" value="16"/>
</dbReference>
<feature type="domain" description="Big-1" evidence="6">
    <location>
        <begin position="720"/>
        <end position="810"/>
    </location>
</feature>
<keyword evidence="5" id="KW-0998">Cell outer membrane</keyword>
<dbReference type="GO" id="GO:0009279">
    <property type="term" value="C:cell outer membrane"/>
    <property type="evidence" value="ECO:0007669"/>
    <property type="project" value="UniProtKB-SubCell"/>
</dbReference>
<evidence type="ECO:0000256" key="4">
    <source>
        <dbReference type="ARBA" id="ARBA00023136"/>
    </source>
</evidence>
<dbReference type="Pfam" id="PF02369">
    <property type="entry name" value="Big_1"/>
    <property type="match status" value="15"/>
</dbReference>
<feature type="domain" description="Big-1" evidence="6">
    <location>
        <begin position="1920"/>
        <end position="2010"/>
    </location>
</feature>
<keyword evidence="9" id="KW-1185">Reference proteome</keyword>
<accession>A0A097R6E7</accession>
<comment type="similarity">
    <text evidence="2">Belongs to the intimin/invasin family.</text>
</comment>
<feature type="domain" description="Big-1" evidence="6">
    <location>
        <begin position="1520"/>
        <end position="1610"/>
    </location>
</feature>
<dbReference type="PRINTS" id="PR01369">
    <property type="entry name" value="INTIMIN"/>
</dbReference>
<dbReference type="GO" id="GO:0007155">
    <property type="term" value="P:cell adhesion"/>
    <property type="evidence" value="ECO:0007669"/>
    <property type="project" value="InterPro"/>
</dbReference>
<dbReference type="InterPro" id="IPR015217">
    <property type="entry name" value="Invasin_dom_3"/>
</dbReference>
<protein>
    <recommendedName>
        <fullName evidence="10">Invasin</fullName>
    </recommendedName>
</protein>
<organism evidence="8 9">
    <name type="scientific">Hafnia alvei FB1</name>
    <dbReference type="NCBI Taxonomy" id="1453496"/>
    <lineage>
        <taxon>Bacteria</taxon>
        <taxon>Pseudomonadati</taxon>
        <taxon>Pseudomonadota</taxon>
        <taxon>Gammaproteobacteria</taxon>
        <taxon>Enterobacterales</taxon>
        <taxon>Hafniaceae</taxon>
        <taxon>Hafnia</taxon>
    </lineage>
</organism>
<dbReference type="HOGENOM" id="CLU_000210_0_0_6"/>
<dbReference type="InterPro" id="IPR003344">
    <property type="entry name" value="Big_1_dom"/>
</dbReference>
<dbReference type="InterPro" id="IPR008964">
    <property type="entry name" value="Invasin/intimin_cell_adhesion"/>
</dbReference>
<dbReference type="Gene3D" id="3.10.350.10">
    <property type="entry name" value="LysM domain"/>
    <property type="match status" value="1"/>
</dbReference>
<dbReference type="CDD" id="cd00118">
    <property type="entry name" value="LysM"/>
    <property type="match status" value="1"/>
</dbReference>
<feature type="domain" description="Big-1" evidence="6">
    <location>
        <begin position="1320"/>
        <end position="1410"/>
    </location>
</feature>
<dbReference type="EMBL" id="CP009706">
    <property type="protein sequence ID" value="AIU74299.1"/>
    <property type="molecule type" value="Genomic_DNA"/>
</dbReference>
<dbReference type="InterPro" id="IPR051715">
    <property type="entry name" value="Intimin-Invasin_domain"/>
</dbReference>
<evidence type="ECO:0000313" key="9">
    <source>
        <dbReference type="Proteomes" id="UP000029986"/>
    </source>
</evidence>
<feature type="domain" description="LysM" evidence="7">
    <location>
        <begin position="51"/>
        <end position="99"/>
    </location>
</feature>
<dbReference type="eggNOG" id="COG1388">
    <property type="taxonomic scope" value="Bacteria"/>
</dbReference>
<feature type="domain" description="Big-1" evidence="6">
    <location>
        <begin position="1820"/>
        <end position="1910"/>
    </location>
</feature>
<feature type="domain" description="Big-1" evidence="6">
    <location>
        <begin position="1220"/>
        <end position="1310"/>
    </location>
</feature>
<keyword evidence="3" id="KW-0677">Repeat</keyword>
<evidence type="ECO:0000259" key="6">
    <source>
        <dbReference type="PROSITE" id="PS51127"/>
    </source>
</evidence>
<dbReference type="SMART" id="SM00257">
    <property type="entry name" value="LysM"/>
    <property type="match status" value="1"/>
</dbReference>
<reference evidence="8 9" key="1">
    <citation type="journal article" date="2014" name="Gut Pathog.">
        <title>Gene clusters of Hafnia alvei strain FB1 important in survival and pathogenesis: a draft genome perspective.</title>
        <authorList>
            <person name="Tan J.Y."/>
            <person name="Yin W.F."/>
            <person name="Chan K.G."/>
        </authorList>
    </citation>
    <scope>NUCLEOTIDE SEQUENCE [LARGE SCALE GENOMIC DNA]</scope>
    <source>
        <strain evidence="8 9">FB1</strain>
    </source>
</reference>
<dbReference type="InterPro" id="IPR024519">
    <property type="entry name" value="IAT_beta"/>
</dbReference>
<dbReference type="InterPro" id="IPR048990">
    <property type="entry name" value="StcE_b-sandwich"/>
</dbReference>
<evidence type="ECO:0000313" key="8">
    <source>
        <dbReference type="EMBL" id="AIU74299.1"/>
    </source>
</evidence>
<dbReference type="Pfam" id="PF09134">
    <property type="entry name" value="Invasin_D3"/>
    <property type="match status" value="2"/>
</dbReference>
<feature type="domain" description="Big-1" evidence="6">
    <location>
        <begin position="2118"/>
        <end position="2216"/>
    </location>
</feature>
<dbReference type="InterPro" id="IPR003535">
    <property type="entry name" value="Intimin/invasin_bac"/>
</dbReference>
<evidence type="ECO:0000259" key="7">
    <source>
        <dbReference type="PROSITE" id="PS51782"/>
    </source>
</evidence>
<dbReference type="InterPro" id="IPR036779">
    <property type="entry name" value="LysM_dom_sf"/>
</dbReference>
<dbReference type="PROSITE" id="PS51127">
    <property type="entry name" value="BIG1"/>
    <property type="match status" value="16"/>
</dbReference>
<evidence type="ECO:0000256" key="1">
    <source>
        <dbReference type="ARBA" id="ARBA00004442"/>
    </source>
</evidence>
<dbReference type="FunFam" id="2.40.160.160:FF:000001">
    <property type="entry name" value="Intimin-like inverse autotransporter SinH"/>
    <property type="match status" value="1"/>
</dbReference>
<dbReference type="SUPFAM" id="SSF49373">
    <property type="entry name" value="Invasin/intimin cell-adhesion fragments"/>
    <property type="match status" value="17"/>
</dbReference>
<dbReference type="InterPro" id="IPR038177">
    <property type="entry name" value="IAT_beta_sf"/>
</dbReference>
<comment type="subcellular location">
    <subcellularLocation>
        <location evidence="1">Cell outer membrane</location>
    </subcellularLocation>
</comment>
<dbReference type="Pfam" id="PF20944">
    <property type="entry name" value="StcE_b-sandwich"/>
    <property type="match status" value="1"/>
</dbReference>
<feature type="domain" description="Big-1" evidence="6">
    <location>
        <begin position="1120"/>
        <end position="1210"/>
    </location>
</feature>
<feature type="domain" description="Big-1" evidence="6">
    <location>
        <begin position="620"/>
        <end position="710"/>
    </location>
</feature>
<dbReference type="KEGG" id="hav:AT03_19125"/>
<dbReference type="Gene3D" id="2.40.160.160">
    <property type="entry name" value="Inverse autotransporter, beta-domain"/>
    <property type="match status" value="1"/>
</dbReference>
<evidence type="ECO:0000256" key="5">
    <source>
        <dbReference type="ARBA" id="ARBA00023237"/>
    </source>
</evidence>
<name>A0A097R6E7_HAFAL</name>
<dbReference type="FunFam" id="2.60.40.10:FF:000182">
    <property type="entry name" value="Gamma intimin"/>
    <property type="match status" value="15"/>
</dbReference>
<feature type="domain" description="Big-1" evidence="6">
    <location>
        <begin position="820"/>
        <end position="910"/>
    </location>
</feature>
<dbReference type="eggNOG" id="COG4932">
    <property type="taxonomic scope" value="Bacteria"/>
</dbReference>
<feature type="domain" description="Big-1" evidence="6">
    <location>
        <begin position="2020"/>
        <end position="2110"/>
    </location>
</feature>
<evidence type="ECO:0000256" key="2">
    <source>
        <dbReference type="ARBA" id="ARBA00010116"/>
    </source>
</evidence>
<gene>
    <name evidence="8" type="ORF">AT03_19125</name>
</gene>
<feature type="domain" description="Big-1" evidence="6">
    <location>
        <begin position="1420"/>
        <end position="1510"/>
    </location>
</feature>